<dbReference type="AlphaFoldDB" id="A0A7M7NPU9"/>
<organism evidence="4 5">
    <name type="scientific">Strongylocentrotus purpuratus</name>
    <name type="common">Purple sea urchin</name>
    <dbReference type="NCBI Taxonomy" id="7668"/>
    <lineage>
        <taxon>Eukaryota</taxon>
        <taxon>Metazoa</taxon>
        <taxon>Echinodermata</taxon>
        <taxon>Eleutherozoa</taxon>
        <taxon>Echinozoa</taxon>
        <taxon>Echinoidea</taxon>
        <taxon>Euechinoidea</taxon>
        <taxon>Echinacea</taxon>
        <taxon>Camarodonta</taxon>
        <taxon>Echinidea</taxon>
        <taxon>Strongylocentrotidae</taxon>
        <taxon>Strongylocentrotus</taxon>
    </lineage>
</organism>
<dbReference type="InterPro" id="IPR013320">
    <property type="entry name" value="ConA-like_dom_sf"/>
</dbReference>
<feature type="domain" description="Laminin G" evidence="3">
    <location>
        <begin position="31"/>
        <end position="182"/>
    </location>
</feature>
<dbReference type="Pfam" id="PF02210">
    <property type="entry name" value="Laminin_G_2"/>
    <property type="match status" value="1"/>
</dbReference>
<keyword evidence="5" id="KW-1185">Reference proteome</keyword>
<comment type="caution">
    <text evidence="1">Lacks conserved residue(s) required for the propagation of feature annotation.</text>
</comment>
<dbReference type="SUPFAM" id="SSF49899">
    <property type="entry name" value="Concanavalin A-like lectins/glucanases"/>
    <property type="match status" value="1"/>
</dbReference>
<evidence type="ECO:0000256" key="1">
    <source>
        <dbReference type="PROSITE-ProRule" id="PRU00122"/>
    </source>
</evidence>
<dbReference type="EnsemblMetazoa" id="XM_030982939">
    <property type="protein sequence ID" value="XP_030838799"/>
    <property type="gene ID" value="LOC115923000"/>
</dbReference>
<dbReference type="InParanoid" id="A0A7M7NPU9"/>
<name>A0A7M7NPU9_STRPU</name>
<feature type="chain" id="PRO_5029594534" description="Laminin G domain-containing protein" evidence="2">
    <location>
        <begin position="32"/>
        <end position="182"/>
    </location>
</feature>
<dbReference type="InterPro" id="IPR001791">
    <property type="entry name" value="Laminin_G"/>
</dbReference>
<dbReference type="Gene3D" id="2.60.120.200">
    <property type="match status" value="1"/>
</dbReference>
<evidence type="ECO:0000259" key="3">
    <source>
        <dbReference type="PROSITE" id="PS50025"/>
    </source>
</evidence>
<dbReference type="CDD" id="cd00110">
    <property type="entry name" value="LamG"/>
    <property type="match status" value="1"/>
</dbReference>
<dbReference type="PROSITE" id="PS50025">
    <property type="entry name" value="LAM_G_DOMAIN"/>
    <property type="match status" value="1"/>
</dbReference>
<dbReference type="KEGG" id="spu:115923000"/>
<dbReference type="GeneID" id="115923000"/>
<dbReference type="RefSeq" id="XP_030838799.1">
    <property type="nucleotide sequence ID" value="XM_030982939.1"/>
</dbReference>
<dbReference type="OrthoDB" id="10035452at2759"/>
<evidence type="ECO:0000313" key="5">
    <source>
        <dbReference type="Proteomes" id="UP000007110"/>
    </source>
</evidence>
<evidence type="ECO:0000256" key="2">
    <source>
        <dbReference type="SAM" id="SignalP"/>
    </source>
</evidence>
<feature type="signal peptide" evidence="2">
    <location>
        <begin position="1"/>
        <end position="31"/>
    </location>
</feature>
<sequence length="182" mass="20272">MDQTSYHGNLGARLSIAAFFLLFFITKSAHGLTLTDPERSYIVYNPPWSPTGEVQAITLQFRTVTGNALLFAHHYLRENETKYNYEVDRFAVVLQIISGRVKATHYFTTIQESLTAGMDVSNDQWHTVTFSITPATGIMSLTVDDQTESTELNAYKFASAQNILSDKFGVNPSATVYLGGRS</sequence>
<protein>
    <recommendedName>
        <fullName evidence="3">Laminin G domain-containing protein</fullName>
    </recommendedName>
</protein>
<evidence type="ECO:0000313" key="4">
    <source>
        <dbReference type="EnsemblMetazoa" id="XP_030838799"/>
    </source>
</evidence>
<dbReference type="Proteomes" id="UP000007110">
    <property type="component" value="Unassembled WGS sequence"/>
</dbReference>
<proteinExistence type="predicted"/>
<keyword evidence="2" id="KW-0732">Signal</keyword>
<accession>A0A7M7NPU9</accession>
<reference evidence="4" key="2">
    <citation type="submission" date="2021-01" db="UniProtKB">
        <authorList>
            <consortium name="EnsemblMetazoa"/>
        </authorList>
    </citation>
    <scope>IDENTIFICATION</scope>
</reference>
<reference evidence="5" key="1">
    <citation type="submission" date="2015-02" db="EMBL/GenBank/DDBJ databases">
        <title>Genome sequencing for Strongylocentrotus purpuratus.</title>
        <authorList>
            <person name="Murali S."/>
            <person name="Liu Y."/>
            <person name="Vee V."/>
            <person name="English A."/>
            <person name="Wang M."/>
            <person name="Skinner E."/>
            <person name="Han Y."/>
            <person name="Muzny D.M."/>
            <person name="Worley K.C."/>
            <person name="Gibbs R.A."/>
        </authorList>
    </citation>
    <scope>NUCLEOTIDE SEQUENCE</scope>
</reference>